<dbReference type="GO" id="GO:0061630">
    <property type="term" value="F:ubiquitin protein ligase activity"/>
    <property type="evidence" value="ECO:0007669"/>
    <property type="project" value="UniProtKB-EC"/>
</dbReference>
<evidence type="ECO:0000256" key="10">
    <source>
        <dbReference type="SAM" id="MobiDB-lite"/>
    </source>
</evidence>
<evidence type="ECO:0000256" key="5">
    <source>
        <dbReference type="ARBA" id="ARBA00022737"/>
    </source>
</evidence>
<evidence type="ECO:0000256" key="1">
    <source>
        <dbReference type="ARBA" id="ARBA00001798"/>
    </source>
</evidence>
<dbReference type="InterPro" id="IPR016135">
    <property type="entry name" value="UBQ-conjugating_enzyme/RWD"/>
</dbReference>
<dbReference type="RefSeq" id="XP_020049765.1">
    <property type="nucleotide sequence ID" value="XM_020192233.1"/>
</dbReference>
<feature type="region of interest" description="Disordered" evidence="10">
    <location>
        <begin position="42"/>
        <end position="63"/>
    </location>
</feature>
<gene>
    <name evidence="14" type="ORF">ASCRUDRAFT_73308</name>
</gene>
<protein>
    <recommendedName>
        <fullName evidence="2">RBR-type E3 ubiquitin transferase</fullName>
        <ecNumber evidence="2">2.3.2.31</ecNumber>
    </recommendedName>
</protein>
<dbReference type="PROSITE" id="PS50089">
    <property type="entry name" value="ZF_RING_2"/>
    <property type="match status" value="1"/>
</dbReference>
<keyword evidence="15" id="KW-1185">Reference proteome</keyword>
<name>A0A1D2VPC4_9ASCO</name>
<accession>A0A1D2VPC4</accession>
<dbReference type="InterPro" id="IPR006575">
    <property type="entry name" value="RWD_dom"/>
</dbReference>
<dbReference type="PROSITE" id="PS00518">
    <property type="entry name" value="ZF_RING_1"/>
    <property type="match status" value="1"/>
</dbReference>
<evidence type="ECO:0000313" key="15">
    <source>
        <dbReference type="Proteomes" id="UP000095038"/>
    </source>
</evidence>
<organism evidence="14 15">
    <name type="scientific">Ascoidea rubescens DSM 1968</name>
    <dbReference type="NCBI Taxonomy" id="1344418"/>
    <lineage>
        <taxon>Eukaryota</taxon>
        <taxon>Fungi</taxon>
        <taxon>Dikarya</taxon>
        <taxon>Ascomycota</taxon>
        <taxon>Saccharomycotina</taxon>
        <taxon>Saccharomycetes</taxon>
        <taxon>Ascoideaceae</taxon>
        <taxon>Ascoidea</taxon>
    </lineage>
</organism>
<dbReference type="InterPro" id="IPR044066">
    <property type="entry name" value="TRIAD_supradom"/>
</dbReference>
<keyword evidence="4" id="KW-0479">Metal-binding</keyword>
<keyword evidence="6 9" id="KW-0863">Zinc-finger</keyword>
<dbReference type="PROSITE" id="PS50908">
    <property type="entry name" value="RWD"/>
    <property type="match status" value="1"/>
</dbReference>
<feature type="domain" description="RWD" evidence="12">
    <location>
        <begin position="67"/>
        <end position="187"/>
    </location>
</feature>
<dbReference type="PANTHER" id="PTHR11685">
    <property type="entry name" value="RBR FAMILY RING FINGER AND IBR DOMAIN-CONTAINING"/>
    <property type="match status" value="1"/>
</dbReference>
<dbReference type="EMBL" id="KV454475">
    <property type="protein sequence ID" value="ODV63458.1"/>
    <property type="molecule type" value="Genomic_DNA"/>
</dbReference>
<dbReference type="InParanoid" id="A0A1D2VPC4"/>
<reference evidence="15" key="1">
    <citation type="submission" date="2016-05" db="EMBL/GenBank/DDBJ databases">
        <title>Comparative genomics of biotechnologically important yeasts.</title>
        <authorList>
            <consortium name="DOE Joint Genome Institute"/>
            <person name="Riley R."/>
            <person name="Haridas S."/>
            <person name="Wolfe K.H."/>
            <person name="Lopes M.R."/>
            <person name="Hittinger C.T."/>
            <person name="Goker M."/>
            <person name="Salamov A."/>
            <person name="Wisecaver J."/>
            <person name="Long T.M."/>
            <person name="Aerts A.L."/>
            <person name="Barry K."/>
            <person name="Choi C."/>
            <person name="Clum A."/>
            <person name="Coughlan A.Y."/>
            <person name="Deshpande S."/>
            <person name="Douglass A.P."/>
            <person name="Hanson S.J."/>
            <person name="Klenk H.-P."/>
            <person name="Labutti K."/>
            <person name="Lapidus A."/>
            <person name="Lindquist E."/>
            <person name="Lipzen A."/>
            <person name="Meier-Kolthoff J.P."/>
            <person name="Ohm R.A."/>
            <person name="Otillar R.P."/>
            <person name="Pangilinan J."/>
            <person name="Peng Y."/>
            <person name="Rokas A."/>
            <person name="Rosa C.A."/>
            <person name="Scheuner C."/>
            <person name="Sibirny A.A."/>
            <person name="Slot J.C."/>
            <person name="Stielow J.B."/>
            <person name="Sun H."/>
            <person name="Kurtzman C.P."/>
            <person name="Blackwell M."/>
            <person name="Grigoriev I.V."/>
            <person name="Jeffries T.W."/>
        </authorList>
    </citation>
    <scope>NUCLEOTIDE SEQUENCE [LARGE SCALE GENOMIC DNA]</scope>
    <source>
        <strain evidence="15">DSM 1968</strain>
    </source>
</reference>
<dbReference type="AlphaFoldDB" id="A0A1D2VPC4"/>
<evidence type="ECO:0000256" key="7">
    <source>
        <dbReference type="ARBA" id="ARBA00022786"/>
    </source>
</evidence>
<dbReference type="InterPro" id="IPR001841">
    <property type="entry name" value="Znf_RING"/>
</dbReference>
<dbReference type="STRING" id="1344418.A0A1D2VPC4"/>
<evidence type="ECO:0000256" key="9">
    <source>
        <dbReference type="PROSITE-ProRule" id="PRU00175"/>
    </source>
</evidence>
<keyword evidence="3" id="KW-0808">Transferase</keyword>
<dbReference type="Pfam" id="PF05773">
    <property type="entry name" value="RWD"/>
    <property type="match status" value="1"/>
</dbReference>
<dbReference type="InterPro" id="IPR017907">
    <property type="entry name" value="Znf_RING_CS"/>
</dbReference>
<dbReference type="Proteomes" id="UP000095038">
    <property type="component" value="Unassembled WGS sequence"/>
</dbReference>
<evidence type="ECO:0000256" key="3">
    <source>
        <dbReference type="ARBA" id="ARBA00022679"/>
    </source>
</evidence>
<evidence type="ECO:0000256" key="4">
    <source>
        <dbReference type="ARBA" id="ARBA00022723"/>
    </source>
</evidence>
<keyword evidence="7" id="KW-0833">Ubl conjugation pathway</keyword>
<dbReference type="GO" id="GO:0008270">
    <property type="term" value="F:zinc ion binding"/>
    <property type="evidence" value="ECO:0007669"/>
    <property type="project" value="UniProtKB-KW"/>
</dbReference>
<dbReference type="Pfam" id="PF01485">
    <property type="entry name" value="IBR"/>
    <property type="match status" value="2"/>
</dbReference>
<dbReference type="SUPFAM" id="SSF57850">
    <property type="entry name" value="RING/U-box"/>
    <property type="match status" value="3"/>
</dbReference>
<dbReference type="GO" id="GO:0016567">
    <property type="term" value="P:protein ubiquitination"/>
    <property type="evidence" value="ECO:0007669"/>
    <property type="project" value="InterPro"/>
</dbReference>
<dbReference type="PROSITE" id="PS51873">
    <property type="entry name" value="TRIAD"/>
    <property type="match status" value="1"/>
</dbReference>
<dbReference type="CDD" id="cd20341">
    <property type="entry name" value="BRcat_RBR_RNF14"/>
    <property type="match status" value="1"/>
</dbReference>
<evidence type="ECO:0000256" key="6">
    <source>
        <dbReference type="ARBA" id="ARBA00022771"/>
    </source>
</evidence>
<evidence type="ECO:0000256" key="2">
    <source>
        <dbReference type="ARBA" id="ARBA00012251"/>
    </source>
</evidence>
<evidence type="ECO:0000256" key="8">
    <source>
        <dbReference type="ARBA" id="ARBA00022833"/>
    </source>
</evidence>
<evidence type="ECO:0000259" key="12">
    <source>
        <dbReference type="PROSITE" id="PS50908"/>
    </source>
</evidence>
<proteinExistence type="predicted"/>
<evidence type="ECO:0000259" key="11">
    <source>
        <dbReference type="PROSITE" id="PS50089"/>
    </source>
</evidence>
<sequence>MFKTSIGYLLTVNTSETTQTLYYESDAMEDMSRHIYRQNEDQIDDDCDGLSPHNGDNNVDEEDPRVEELTSIKAIYPESRINLRKLEGSVEIPIIPINTIFLKLTDSQNKMEMESTKMSYFPSLILNFKLVDSYPFSDPPAFNLLSCWLPSATINDLKTQLINIFQELNDIIIFNFIDHINDKASDFFNLLSIEKDHKSEVYLVNDPNIFQKLKSFNEKKLIDEFNNKTLFCDICQDYFKGSEGSVINKCYHTFCDKCLFNFFFNEIKNGSIRNIHCPNYECNKTYVKNLNSVKNFLNTTNNQNANTNTNANELMTIKKFEENLFQIPISKDFLINLYNKIKVKCDLNKNYQKNIELDISNFNINQMIEKYLKLLKNDQLSIYASLFPNKIIECPFEDCKQRFIRIDIDDDLVICPHCNFAFCALCQHSWHGTTNSCRLSFEIDEDVIQNYLALYQEVRDLEDEFQNSLELKKQYDKKKIELTKVQYFYGRKRLKDALQKYSSEKIAEELFEKAIRDKSNKISRCPSCDLVVQKFEGCNKMKCPYCSTLFCNLCGTDITFGNPYYHFNTENTSSLCSGKLFDKDDQLAN</sequence>
<dbReference type="GeneID" id="30965869"/>
<dbReference type="InterPro" id="IPR002867">
    <property type="entry name" value="IBR_dom"/>
</dbReference>
<evidence type="ECO:0000313" key="14">
    <source>
        <dbReference type="EMBL" id="ODV63458.1"/>
    </source>
</evidence>
<feature type="domain" description="RING-type" evidence="13">
    <location>
        <begin position="228"/>
        <end position="580"/>
    </location>
</feature>
<comment type="catalytic activity">
    <reaction evidence="1">
        <text>[E2 ubiquitin-conjugating enzyme]-S-ubiquitinyl-L-cysteine + [acceptor protein]-L-lysine = [E2 ubiquitin-conjugating enzyme]-L-cysteine + [acceptor protein]-N(6)-ubiquitinyl-L-lysine.</text>
        <dbReference type="EC" id="2.3.2.31"/>
    </reaction>
</comment>
<dbReference type="FunCoup" id="A0A1D2VPC4">
    <property type="interactions" value="176"/>
</dbReference>
<dbReference type="SMART" id="SM00647">
    <property type="entry name" value="IBR"/>
    <property type="match status" value="2"/>
</dbReference>
<dbReference type="OrthoDB" id="1431934at2759"/>
<feature type="domain" description="RING-type" evidence="11">
    <location>
        <begin position="232"/>
        <end position="278"/>
    </location>
</feature>
<dbReference type="Gene3D" id="3.10.110.10">
    <property type="entry name" value="Ubiquitin Conjugating Enzyme"/>
    <property type="match status" value="1"/>
</dbReference>
<dbReference type="Gene3D" id="3.30.40.10">
    <property type="entry name" value="Zinc/RING finger domain, C3HC4 (zinc finger)"/>
    <property type="match status" value="1"/>
</dbReference>
<keyword evidence="5" id="KW-0677">Repeat</keyword>
<dbReference type="SMART" id="SM00591">
    <property type="entry name" value="RWD"/>
    <property type="match status" value="1"/>
</dbReference>
<dbReference type="EC" id="2.3.2.31" evidence="2"/>
<dbReference type="SUPFAM" id="SSF54495">
    <property type="entry name" value="UBC-like"/>
    <property type="match status" value="1"/>
</dbReference>
<dbReference type="InterPro" id="IPR013083">
    <property type="entry name" value="Znf_RING/FYVE/PHD"/>
</dbReference>
<evidence type="ECO:0000259" key="13">
    <source>
        <dbReference type="PROSITE" id="PS51873"/>
    </source>
</evidence>
<dbReference type="InterPro" id="IPR031127">
    <property type="entry name" value="E3_UB_ligase_RBR"/>
</dbReference>
<keyword evidence="8" id="KW-0862">Zinc</keyword>
<dbReference type="CDD" id="cd23820">
    <property type="entry name" value="RWD_RNF14"/>
    <property type="match status" value="1"/>
</dbReference>
<dbReference type="Gene3D" id="1.20.120.1750">
    <property type="match status" value="1"/>
</dbReference>